<feature type="compositionally biased region" description="Polar residues" evidence="1">
    <location>
        <begin position="49"/>
        <end position="59"/>
    </location>
</feature>
<evidence type="ECO:0000313" key="3">
    <source>
        <dbReference type="Proteomes" id="UP000623467"/>
    </source>
</evidence>
<accession>A0A8H6Z7T4</accession>
<dbReference type="EMBL" id="JACAZH010000002">
    <property type="protein sequence ID" value="KAF7374133.1"/>
    <property type="molecule type" value="Genomic_DNA"/>
</dbReference>
<organism evidence="2 3">
    <name type="scientific">Mycena sanguinolenta</name>
    <dbReference type="NCBI Taxonomy" id="230812"/>
    <lineage>
        <taxon>Eukaryota</taxon>
        <taxon>Fungi</taxon>
        <taxon>Dikarya</taxon>
        <taxon>Basidiomycota</taxon>
        <taxon>Agaricomycotina</taxon>
        <taxon>Agaricomycetes</taxon>
        <taxon>Agaricomycetidae</taxon>
        <taxon>Agaricales</taxon>
        <taxon>Marasmiineae</taxon>
        <taxon>Mycenaceae</taxon>
        <taxon>Mycena</taxon>
    </lineage>
</organism>
<reference evidence="2" key="1">
    <citation type="submission" date="2020-05" db="EMBL/GenBank/DDBJ databases">
        <title>Mycena genomes resolve the evolution of fungal bioluminescence.</title>
        <authorList>
            <person name="Tsai I.J."/>
        </authorList>
    </citation>
    <scope>NUCLEOTIDE SEQUENCE</scope>
    <source>
        <strain evidence="2">160909Yilan</strain>
    </source>
</reference>
<sequence length="395" mass="43394">MGRRVVICMHSKPEARSPAARKSSATSQVLAHELQLGIGISAAGTTCSERTGTAGSTISKLGHSPTKKIRNGQASLPHGQDPLRGAQGSVHPWALGLRELSSHMYPPRIRKPDSTTPPPARSSNAIPLSASVYPHRSHGGQPVLLRLLALPVYPLHEGWGALPRGTGWGTWGMGRARSFYIGGGEARRSLDANAPFRGDRRGGDEGWRGCSERWSALDRDAHRVTQQAERHSYQPSLRSWGPFSRPELAANPADIEGVCRPVPRVRARERSASPADIEEVPHAVPRARANERSGGVGIRALALYTFAARAEDPRKRRSCWRCRVLRRRRGEELQVERAELEREELEDDGIGRECIVERDRTPPAAVTVDRERIPGESWAGQTFLPSVIIVAREQS</sequence>
<feature type="region of interest" description="Disordered" evidence="1">
    <location>
        <begin position="49"/>
        <end position="81"/>
    </location>
</feature>
<evidence type="ECO:0000256" key="1">
    <source>
        <dbReference type="SAM" id="MobiDB-lite"/>
    </source>
</evidence>
<comment type="caution">
    <text evidence="2">The sequence shown here is derived from an EMBL/GenBank/DDBJ whole genome shotgun (WGS) entry which is preliminary data.</text>
</comment>
<feature type="region of interest" description="Disordered" evidence="1">
    <location>
        <begin position="105"/>
        <end position="126"/>
    </location>
</feature>
<name>A0A8H6Z7T4_9AGAR</name>
<evidence type="ECO:0000313" key="2">
    <source>
        <dbReference type="EMBL" id="KAF7374133.1"/>
    </source>
</evidence>
<protein>
    <submittedName>
        <fullName evidence="2">Uncharacterized protein</fullName>
    </submittedName>
</protein>
<gene>
    <name evidence="2" type="ORF">MSAN_00294600</name>
</gene>
<proteinExistence type="predicted"/>
<dbReference type="Proteomes" id="UP000623467">
    <property type="component" value="Unassembled WGS sequence"/>
</dbReference>
<dbReference type="AlphaFoldDB" id="A0A8H6Z7T4"/>
<keyword evidence="3" id="KW-1185">Reference proteome</keyword>